<feature type="transmembrane region" description="Helical" evidence="1">
    <location>
        <begin position="89"/>
        <end position="107"/>
    </location>
</feature>
<keyword evidence="3" id="KW-1185">Reference proteome</keyword>
<feature type="transmembrane region" description="Helical" evidence="1">
    <location>
        <begin position="65"/>
        <end position="83"/>
    </location>
</feature>
<proteinExistence type="predicted"/>
<evidence type="ECO:0000313" key="2">
    <source>
        <dbReference type="EMBL" id="GAA4073234.1"/>
    </source>
</evidence>
<dbReference type="RefSeq" id="WP_344912458.1">
    <property type="nucleotide sequence ID" value="NZ_BAABDL010000096.1"/>
</dbReference>
<accession>A0ABP7VS41</accession>
<feature type="transmembrane region" description="Helical" evidence="1">
    <location>
        <begin position="157"/>
        <end position="173"/>
    </location>
</feature>
<dbReference type="Proteomes" id="UP001501734">
    <property type="component" value="Unassembled WGS sequence"/>
</dbReference>
<gene>
    <name evidence="2" type="ORF">GCM10022410_18300</name>
</gene>
<feature type="transmembrane region" description="Helical" evidence="1">
    <location>
        <begin position="207"/>
        <end position="225"/>
    </location>
</feature>
<sequence>MLKQRSKLLFISMVWTLVYGLLLRPSPEEIEGMQAIIVVLIVWPGFLIFQIPLYGIFKKYQNRKIYNLLFFLKLALFLIQPVIIDFQLYNILFLTSILGILLIDFHVMTLENKVNLKEVDVSDQEKQKIFDQYKTSWFLMGSVVLLFSLYFQLGEGNYTIIVYHSLFYVFFVLRKQEPKIKYISIQLLGLLVVYLLAILSAPELLKGILLIAVLILIYLVTKLVYEHSSR</sequence>
<organism evidence="2 3">
    <name type="scientific">Amphibacillus indicireducens</name>
    <dbReference type="NCBI Taxonomy" id="1076330"/>
    <lineage>
        <taxon>Bacteria</taxon>
        <taxon>Bacillati</taxon>
        <taxon>Bacillota</taxon>
        <taxon>Bacilli</taxon>
        <taxon>Bacillales</taxon>
        <taxon>Bacillaceae</taxon>
        <taxon>Amphibacillus</taxon>
    </lineage>
</organism>
<comment type="caution">
    <text evidence="2">The sequence shown here is derived from an EMBL/GenBank/DDBJ whole genome shotgun (WGS) entry which is preliminary data.</text>
</comment>
<reference evidence="3" key="1">
    <citation type="journal article" date="2019" name="Int. J. Syst. Evol. Microbiol.">
        <title>The Global Catalogue of Microorganisms (GCM) 10K type strain sequencing project: providing services to taxonomists for standard genome sequencing and annotation.</title>
        <authorList>
            <consortium name="The Broad Institute Genomics Platform"/>
            <consortium name="The Broad Institute Genome Sequencing Center for Infectious Disease"/>
            <person name="Wu L."/>
            <person name="Ma J."/>
        </authorList>
    </citation>
    <scope>NUCLEOTIDE SEQUENCE [LARGE SCALE GENOMIC DNA]</scope>
    <source>
        <strain evidence="3">JCM 17250</strain>
    </source>
</reference>
<feature type="transmembrane region" description="Helical" evidence="1">
    <location>
        <begin position="135"/>
        <end position="151"/>
    </location>
</feature>
<evidence type="ECO:0000313" key="3">
    <source>
        <dbReference type="Proteomes" id="UP001501734"/>
    </source>
</evidence>
<dbReference type="EMBL" id="BAABDL010000096">
    <property type="protein sequence ID" value="GAA4073234.1"/>
    <property type="molecule type" value="Genomic_DNA"/>
</dbReference>
<keyword evidence="1" id="KW-0472">Membrane</keyword>
<evidence type="ECO:0000256" key="1">
    <source>
        <dbReference type="SAM" id="Phobius"/>
    </source>
</evidence>
<name>A0ABP7VS41_9BACI</name>
<keyword evidence="1" id="KW-1133">Transmembrane helix</keyword>
<protein>
    <submittedName>
        <fullName evidence="2">Uncharacterized protein</fullName>
    </submittedName>
</protein>
<feature type="transmembrane region" description="Helical" evidence="1">
    <location>
        <begin position="180"/>
        <end position="201"/>
    </location>
</feature>
<keyword evidence="1" id="KW-0812">Transmembrane</keyword>
<feature type="transmembrane region" description="Helical" evidence="1">
    <location>
        <begin position="33"/>
        <end position="53"/>
    </location>
</feature>